<gene>
    <name evidence="7" type="ORF">E5334_01215</name>
</gene>
<dbReference type="PANTHER" id="PTHR19211">
    <property type="entry name" value="ATP-BINDING TRANSPORT PROTEIN-RELATED"/>
    <property type="match status" value="1"/>
</dbReference>
<evidence type="ECO:0000256" key="4">
    <source>
        <dbReference type="SAM" id="Coils"/>
    </source>
</evidence>
<evidence type="ECO:0000256" key="3">
    <source>
        <dbReference type="ARBA" id="ARBA00022840"/>
    </source>
</evidence>
<evidence type="ECO:0000313" key="7">
    <source>
        <dbReference type="EMBL" id="TGY63155.1"/>
    </source>
</evidence>
<keyword evidence="1" id="KW-0677">Repeat</keyword>
<feature type="domain" description="ABC transporter" evidence="6">
    <location>
        <begin position="3"/>
        <end position="207"/>
    </location>
</feature>
<dbReference type="GO" id="GO:0016887">
    <property type="term" value="F:ATP hydrolysis activity"/>
    <property type="evidence" value="ECO:0007669"/>
    <property type="project" value="InterPro"/>
</dbReference>
<feature type="coiled-coil region" evidence="4">
    <location>
        <begin position="196"/>
        <end position="223"/>
    </location>
</feature>
<dbReference type="InterPro" id="IPR027417">
    <property type="entry name" value="P-loop_NTPase"/>
</dbReference>
<dbReference type="SMART" id="SM00382">
    <property type="entry name" value="AAA"/>
    <property type="match status" value="2"/>
</dbReference>
<evidence type="ECO:0000259" key="6">
    <source>
        <dbReference type="PROSITE" id="PS50893"/>
    </source>
</evidence>
<organism evidence="7 8">
    <name type="scientific">Muricaecibacterium torontonense</name>
    <dbReference type="NCBI Taxonomy" id="3032871"/>
    <lineage>
        <taxon>Bacteria</taxon>
        <taxon>Bacillati</taxon>
        <taxon>Actinomycetota</taxon>
        <taxon>Coriobacteriia</taxon>
        <taxon>Coriobacteriales</taxon>
        <taxon>Atopobiaceae</taxon>
        <taxon>Muricaecibacterium</taxon>
    </lineage>
</organism>
<evidence type="ECO:0000256" key="2">
    <source>
        <dbReference type="ARBA" id="ARBA00022741"/>
    </source>
</evidence>
<proteinExistence type="predicted"/>
<dbReference type="CDD" id="cd03221">
    <property type="entry name" value="ABCF_EF-3"/>
    <property type="match status" value="2"/>
</dbReference>
<dbReference type="Proteomes" id="UP000310263">
    <property type="component" value="Unassembled WGS sequence"/>
</dbReference>
<dbReference type="Pfam" id="PF00005">
    <property type="entry name" value="ABC_tran"/>
    <property type="match status" value="2"/>
</dbReference>
<keyword evidence="2" id="KW-0547">Nucleotide-binding</keyword>
<dbReference type="EMBL" id="SRYE01000001">
    <property type="protein sequence ID" value="TGY63155.1"/>
    <property type="molecule type" value="Genomic_DNA"/>
</dbReference>
<dbReference type="InterPro" id="IPR003439">
    <property type="entry name" value="ABC_transporter-like_ATP-bd"/>
</dbReference>
<sequence length="492" mass="54179">MPIVLSDVTFAYPRATKPLIHNLSLTFAIGWTCLLGDNGCGKTTLAKLAAGLLEPQQGTIQRLDYVAWCPQDPQQAPEALLDFACAYDPLARSLRSRLALQDDMPWRFAQLSCGEQKKLQVAVALWQQPDALILDEPTNHIDHQARRQLLEVLQQFKGTGILVSHDRQLLGLLGNRCACFEQGRVILRPGNYSVVRAQMELERRSAAHERQSATRELNRLAAEKLRRSHQAAAAASKRSKRGLDPKDHDGRARIGLAIVSGQDGAAGRRSSAMDARLKRAQERKAAAQVSKRYDGNLWVEMEVHPRPVLLRCGATSIACGEDELAVPDLYVGHRDHVGMVGPNGSGKSTLVRWLLTQAPQDVRVLYVPQEVDEEGIRKLLERLAELSAAERGQVLSVVAQLNSEPERILEGGSLSPGEARKLIIALGVLEKPQLLVLDEPTNHLDLHSVEALERALADFPGALLAVSHDYAFLDACCEMRWRVEGGAVRVKA</sequence>
<dbReference type="SUPFAM" id="SSF52540">
    <property type="entry name" value="P-loop containing nucleoside triphosphate hydrolases"/>
    <property type="match status" value="2"/>
</dbReference>
<protein>
    <submittedName>
        <fullName evidence="7">ABC-F family ATP-binding cassette domain-containing protein</fullName>
    </submittedName>
</protein>
<evidence type="ECO:0000256" key="1">
    <source>
        <dbReference type="ARBA" id="ARBA00022737"/>
    </source>
</evidence>
<dbReference type="InterPro" id="IPR050611">
    <property type="entry name" value="ABCF"/>
</dbReference>
<dbReference type="PROSITE" id="PS50893">
    <property type="entry name" value="ABC_TRANSPORTER_2"/>
    <property type="match status" value="1"/>
</dbReference>
<dbReference type="Gene3D" id="3.40.50.300">
    <property type="entry name" value="P-loop containing nucleotide triphosphate hydrolases"/>
    <property type="match status" value="3"/>
</dbReference>
<keyword evidence="8" id="KW-1185">Reference proteome</keyword>
<accession>A0A4S2F2X7</accession>
<name>A0A4S2F2X7_9ACTN</name>
<comment type="caution">
    <text evidence="7">The sequence shown here is derived from an EMBL/GenBank/DDBJ whole genome shotgun (WGS) entry which is preliminary data.</text>
</comment>
<dbReference type="GO" id="GO:0005524">
    <property type="term" value="F:ATP binding"/>
    <property type="evidence" value="ECO:0007669"/>
    <property type="project" value="UniProtKB-KW"/>
</dbReference>
<keyword evidence="4" id="KW-0175">Coiled coil</keyword>
<feature type="region of interest" description="Disordered" evidence="5">
    <location>
        <begin position="228"/>
        <end position="249"/>
    </location>
</feature>
<dbReference type="PANTHER" id="PTHR19211:SF6">
    <property type="entry name" value="BLL7188 PROTEIN"/>
    <property type="match status" value="1"/>
</dbReference>
<reference evidence="7 8" key="1">
    <citation type="submission" date="2019-04" db="EMBL/GenBank/DDBJ databases">
        <title>Microbes associate with the intestines of laboratory mice.</title>
        <authorList>
            <person name="Navarre W."/>
            <person name="Wong E."/>
            <person name="Huang K."/>
            <person name="Tropini C."/>
            <person name="Ng K."/>
            <person name="Yu B."/>
        </authorList>
    </citation>
    <scope>NUCLEOTIDE SEQUENCE [LARGE SCALE GENOMIC DNA]</scope>
    <source>
        <strain evidence="7 8">NM07_P-09</strain>
    </source>
</reference>
<evidence type="ECO:0000313" key="8">
    <source>
        <dbReference type="Proteomes" id="UP000310263"/>
    </source>
</evidence>
<dbReference type="AlphaFoldDB" id="A0A4S2F2X7"/>
<evidence type="ECO:0000256" key="5">
    <source>
        <dbReference type="SAM" id="MobiDB-lite"/>
    </source>
</evidence>
<dbReference type="OrthoDB" id="3239744at2"/>
<dbReference type="InterPro" id="IPR003593">
    <property type="entry name" value="AAA+_ATPase"/>
</dbReference>
<dbReference type="RefSeq" id="WP_136011781.1">
    <property type="nucleotide sequence ID" value="NZ_SRYE01000001.1"/>
</dbReference>
<keyword evidence="3 7" id="KW-0067">ATP-binding</keyword>